<organism evidence="2 3">
    <name type="scientific">Mycoplasma yeatsii</name>
    <dbReference type="NCBI Taxonomy" id="51365"/>
    <lineage>
        <taxon>Bacteria</taxon>
        <taxon>Bacillati</taxon>
        <taxon>Mycoplasmatota</taxon>
        <taxon>Mollicutes</taxon>
        <taxon>Mycoplasmataceae</taxon>
        <taxon>Mycoplasma</taxon>
    </lineage>
</organism>
<protein>
    <recommendedName>
        <fullName evidence="1">5-formyltetrahydrofolate cyclo-ligase</fullName>
        <ecNumber evidence="1">6.3.3.2</ecNumber>
    </recommendedName>
</protein>
<name>A0ABU0NEJ2_9MOLU</name>
<keyword evidence="1" id="KW-0479">Metal-binding</keyword>
<dbReference type="GO" id="GO:0030272">
    <property type="term" value="F:5-formyltetrahydrofolate cyclo-ligase activity"/>
    <property type="evidence" value="ECO:0007669"/>
    <property type="project" value="UniProtKB-EC"/>
</dbReference>
<proteinExistence type="inferred from homology"/>
<dbReference type="NCBIfam" id="TIGR02727">
    <property type="entry name" value="MTHFS_bact"/>
    <property type="match status" value="1"/>
</dbReference>
<dbReference type="Gene3D" id="3.40.50.10420">
    <property type="entry name" value="NagB/RpiA/CoA transferase-like"/>
    <property type="match status" value="1"/>
</dbReference>
<evidence type="ECO:0000256" key="1">
    <source>
        <dbReference type="RuleBase" id="RU361279"/>
    </source>
</evidence>
<gene>
    <name evidence="2" type="ORF">J2Z63_000057</name>
</gene>
<dbReference type="EC" id="6.3.3.2" evidence="1"/>
<accession>A0ABU0NEJ2</accession>
<comment type="caution">
    <text evidence="2">The sequence shown here is derived from an EMBL/GenBank/DDBJ whole genome shotgun (WGS) entry which is preliminary data.</text>
</comment>
<evidence type="ECO:0000313" key="3">
    <source>
        <dbReference type="Proteomes" id="UP001236620"/>
    </source>
</evidence>
<dbReference type="PANTHER" id="PTHR23407">
    <property type="entry name" value="ATPASE INHIBITOR/5-FORMYLTETRAHYDROFOLATE CYCLO-LIGASE"/>
    <property type="match status" value="1"/>
</dbReference>
<dbReference type="EMBL" id="JAUSWP010000001">
    <property type="protein sequence ID" value="MDQ0567436.1"/>
    <property type="molecule type" value="Genomic_DNA"/>
</dbReference>
<keyword evidence="1" id="KW-0460">Magnesium</keyword>
<dbReference type="Pfam" id="PF01812">
    <property type="entry name" value="5-FTHF_cyc-lig"/>
    <property type="match status" value="1"/>
</dbReference>
<keyword evidence="1" id="KW-0547">Nucleotide-binding</keyword>
<dbReference type="SUPFAM" id="SSF100950">
    <property type="entry name" value="NagB/RpiA/CoA transferase-like"/>
    <property type="match status" value="1"/>
</dbReference>
<dbReference type="InterPro" id="IPR037171">
    <property type="entry name" value="NagB/RpiA_transferase-like"/>
</dbReference>
<dbReference type="RefSeq" id="WP_307443850.1">
    <property type="nucleotide sequence ID" value="NZ_JAUSWP010000001.1"/>
</dbReference>
<dbReference type="PIRSF" id="PIRSF006806">
    <property type="entry name" value="FTHF_cligase"/>
    <property type="match status" value="1"/>
</dbReference>
<comment type="similarity">
    <text evidence="1">Belongs to the 5-formyltetrahydrofolate cyclo-ligase family.</text>
</comment>
<keyword evidence="3" id="KW-1185">Reference proteome</keyword>
<dbReference type="PANTHER" id="PTHR23407:SF11">
    <property type="entry name" value="CHROMOSOME UNDETERMINED SCAFFOLD_24, WHOLE GENOME SHOTGUN SEQUENCE"/>
    <property type="match status" value="1"/>
</dbReference>
<comment type="catalytic activity">
    <reaction evidence="1">
        <text>(6S)-5-formyl-5,6,7,8-tetrahydrofolate + ATP = (6R)-5,10-methenyltetrahydrofolate + ADP + phosphate</text>
        <dbReference type="Rhea" id="RHEA:10488"/>
        <dbReference type="ChEBI" id="CHEBI:30616"/>
        <dbReference type="ChEBI" id="CHEBI:43474"/>
        <dbReference type="ChEBI" id="CHEBI:57455"/>
        <dbReference type="ChEBI" id="CHEBI:57457"/>
        <dbReference type="ChEBI" id="CHEBI:456216"/>
        <dbReference type="EC" id="6.3.3.2"/>
    </reaction>
</comment>
<keyword evidence="2" id="KW-0436">Ligase</keyword>
<reference evidence="2" key="1">
    <citation type="submission" date="2023-07" db="EMBL/GenBank/DDBJ databases">
        <title>Genomic Encyclopedia of Type Strains, Phase IV (KMG-IV): sequencing the most valuable type-strain genomes for metagenomic binning, comparative biology and taxonomic classification.</title>
        <authorList>
            <person name="Goeker M."/>
        </authorList>
    </citation>
    <scope>NUCLEOTIDE SEQUENCE [LARGE SCALE GENOMIC DNA]</scope>
    <source>
        <strain evidence="2">DSM 22019</strain>
    </source>
</reference>
<comment type="cofactor">
    <cofactor evidence="1">
        <name>Mg(2+)</name>
        <dbReference type="ChEBI" id="CHEBI:18420"/>
    </cofactor>
</comment>
<evidence type="ECO:0000313" key="2">
    <source>
        <dbReference type="EMBL" id="MDQ0567436.1"/>
    </source>
</evidence>
<dbReference type="InterPro" id="IPR024185">
    <property type="entry name" value="FTHF_cligase-like_sf"/>
</dbReference>
<keyword evidence="1" id="KW-0067">ATP-binding</keyword>
<sequence length="185" mass="21865">MNKLQLRKIMLEKRKNFSNTYMNSSNLIITNQVIEFIKNHNFKNICIYLSTKNEVETRKIIDYCFLNNIKVFVPKVLENNDMKMIQYLDHNHNSLNKFNIYEPSNDQTINSSDVDCIFTPLVAFDKNLNRIGMGKGFYDKFFNLNKNNYLKVGLSFDQQLISDDILKDEHDVKLDIIITEKSIYN</sequence>
<dbReference type="InterPro" id="IPR002698">
    <property type="entry name" value="FTHF_cligase"/>
</dbReference>
<dbReference type="Proteomes" id="UP001236620">
    <property type="component" value="Unassembled WGS sequence"/>
</dbReference>